<keyword evidence="2" id="KW-1185">Reference proteome</keyword>
<dbReference type="KEGG" id="bsto:C0V70_07530"/>
<dbReference type="AlphaFoldDB" id="A0A2K9NR23"/>
<organism evidence="1 2">
    <name type="scientific">Bacteriovorax stolpii</name>
    <name type="common">Bdellovibrio stolpii</name>
    <dbReference type="NCBI Taxonomy" id="960"/>
    <lineage>
        <taxon>Bacteria</taxon>
        <taxon>Pseudomonadati</taxon>
        <taxon>Bdellovibrionota</taxon>
        <taxon>Bacteriovoracia</taxon>
        <taxon>Bacteriovoracales</taxon>
        <taxon>Bacteriovoracaceae</taxon>
        <taxon>Bacteriovorax</taxon>
    </lineage>
</organism>
<accession>A0A2K9NR23</accession>
<reference evidence="1 2" key="1">
    <citation type="submission" date="2018-01" db="EMBL/GenBank/DDBJ databases">
        <title>Complete genome sequence of Bacteriovorax stolpii DSM12778.</title>
        <authorList>
            <person name="Tang B."/>
            <person name="Chang J."/>
        </authorList>
    </citation>
    <scope>NUCLEOTIDE SEQUENCE [LARGE SCALE GENOMIC DNA]</scope>
    <source>
        <strain evidence="1 2">DSM 12778</strain>
    </source>
</reference>
<name>A0A2K9NR23_BACTC</name>
<gene>
    <name evidence="1" type="ORF">C0V70_07530</name>
</gene>
<dbReference type="Proteomes" id="UP000235584">
    <property type="component" value="Chromosome"/>
</dbReference>
<proteinExistence type="predicted"/>
<evidence type="ECO:0000313" key="1">
    <source>
        <dbReference type="EMBL" id="AUN97959.1"/>
    </source>
</evidence>
<evidence type="ECO:0000313" key="2">
    <source>
        <dbReference type="Proteomes" id="UP000235584"/>
    </source>
</evidence>
<protein>
    <submittedName>
        <fullName evidence="1">Uncharacterized protein</fullName>
    </submittedName>
</protein>
<dbReference type="EMBL" id="CP025704">
    <property type="protein sequence ID" value="AUN97959.1"/>
    <property type="molecule type" value="Genomic_DNA"/>
</dbReference>
<dbReference type="RefSeq" id="WP_102243252.1">
    <property type="nucleotide sequence ID" value="NZ_CP025704.1"/>
</dbReference>
<sequence>MEKSSNLFIKIDEFIFQKLDALKSEGVFQKFNDALANLDEDQQKIVAQVTTFTLIIIPFIFVAVLWWGNSQSRKAIETKKQIMDQIALFDGNKNTLNNISANYLAPSSIMGQDDLDNRMRNILSQSSIDQTKVNISNFTQNSISSSINKTEAELVFQGFGTSDFSNFMRALVDQERFKILKINLNKNNETNLLQGTISLMHMGPNLNQ</sequence>